<dbReference type="GO" id="GO:0008115">
    <property type="term" value="F:sarcosine oxidase activity"/>
    <property type="evidence" value="ECO:0007669"/>
    <property type="project" value="TreeGrafter"/>
</dbReference>
<feature type="compositionally biased region" description="Basic and acidic residues" evidence="5">
    <location>
        <begin position="19"/>
        <end position="28"/>
    </location>
</feature>
<keyword evidence="2" id="KW-0285">Flavoprotein</keyword>
<dbReference type="Gene3D" id="3.50.50.60">
    <property type="entry name" value="FAD/NAD(P)-binding domain"/>
    <property type="match status" value="1"/>
</dbReference>
<feature type="domain" description="FAD dependent oxidoreductase" evidence="6">
    <location>
        <begin position="36"/>
        <end position="401"/>
    </location>
</feature>
<dbReference type="Gene3D" id="3.30.9.10">
    <property type="entry name" value="D-Amino Acid Oxidase, subunit A, domain 2"/>
    <property type="match status" value="1"/>
</dbReference>
<accession>A0A2N6PEQ6</accession>
<evidence type="ECO:0000313" key="7">
    <source>
        <dbReference type="EMBL" id="PMB97166.1"/>
    </source>
</evidence>
<evidence type="ECO:0000256" key="2">
    <source>
        <dbReference type="ARBA" id="ARBA00022630"/>
    </source>
</evidence>
<dbReference type="EMBL" id="PNFZ01000009">
    <property type="protein sequence ID" value="PMB97166.1"/>
    <property type="molecule type" value="Genomic_DNA"/>
</dbReference>
<keyword evidence="8" id="KW-1185">Reference proteome</keyword>
<dbReference type="GO" id="GO:0050660">
    <property type="term" value="F:flavin adenine dinucleotide binding"/>
    <property type="evidence" value="ECO:0007669"/>
    <property type="project" value="InterPro"/>
</dbReference>
<evidence type="ECO:0000256" key="4">
    <source>
        <dbReference type="ARBA" id="ARBA00023002"/>
    </source>
</evidence>
<comment type="cofactor">
    <cofactor evidence="1">
        <name>FAD</name>
        <dbReference type="ChEBI" id="CHEBI:57692"/>
    </cofactor>
</comment>
<evidence type="ECO:0000256" key="3">
    <source>
        <dbReference type="ARBA" id="ARBA00022827"/>
    </source>
</evidence>
<evidence type="ECO:0000313" key="8">
    <source>
        <dbReference type="Proteomes" id="UP000235703"/>
    </source>
</evidence>
<feature type="region of interest" description="Disordered" evidence="5">
    <location>
        <begin position="1"/>
        <end position="28"/>
    </location>
</feature>
<dbReference type="InterPro" id="IPR006076">
    <property type="entry name" value="FAD-dep_OxRdtase"/>
</dbReference>
<name>A0A2N6PEQ6_9MICO</name>
<keyword evidence="4" id="KW-0560">Oxidoreductase</keyword>
<evidence type="ECO:0000256" key="5">
    <source>
        <dbReference type="SAM" id="MobiDB-lite"/>
    </source>
</evidence>
<dbReference type="PANTHER" id="PTHR10961">
    <property type="entry name" value="PEROXISOMAL SARCOSINE OXIDASE"/>
    <property type="match status" value="1"/>
</dbReference>
<evidence type="ECO:0000256" key="1">
    <source>
        <dbReference type="ARBA" id="ARBA00001974"/>
    </source>
</evidence>
<organism evidence="7 8">
    <name type="scientific">Brevibacterium luteolum</name>
    <dbReference type="NCBI Taxonomy" id="199591"/>
    <lineage>
        <taxon>Bacteria</taxon>
        <taxon>Bacillati</taxon>
        <taxon>Actinomycetota</taxon>
        <taxon>Actinomycetes</taxon>
        <taxon>Micrococcales</taxon>
        <taxon>Brevibacteriaceae</taxon>
        <taxon>Brevibacterium</taxon>
    </lineage>
</organism>
<dbReference type="Pfam" id="PF01266">
    <property type="entry name" value="DAO"/>
    <property type="match status" value="1"/>
</dbReference>
<keyword evidence="3" id="KW-0274">FAD</keyword>
<proteinExistence type="predicted"/>
<reference evidence="7 8" key="1">
    <citation type="submission" date="2017-09" db="EMBL/GenBank/DDBJ databases">
        <title>Bacterial strain isolated from the female urinary microbiota.</title>
        <authorList>
            <person name="Thomas-White K."/>
            <person name="Kumar N."/>
            <person name="Forster S."/>
            <person name="Putonti C."/>
            <person name="Lawley T."/>
            <person name="Wolfe A.J."/>
        </authorList>
    </citation>
    <scope>NUCLEOTIDE SEQUENCE [LARGE SCALE GENOMIC DNA]</scope>
    <source>
        <strain evidence="7 8">UMB0680</strain>
    </source>
</reference>
<dbReference type="SUPFAM" id="SSF54373">
    <property type="entry name" value="FAD-linked reductases, C-terminal domain"/>
    <property type="match status" value="1"/>
</dbReference>
<dbReference type="InterPro" id="IPR045170">
    <property type="entry name" value="MTOX"/>
</dbReference>
<evidence type="ECO:0000259" key="6">
    <source>
        <dbReference type="Pfam" id="PF01266"/>
    </source>
</evidence>
<dbReference type="InterPro" id="IPR036188">
    <property type="entry name" value="FAD/NAD-bd_sf"/>
</dbReference>
<comment type="caution">
    <text evidence="7">The sequence shown here is derived from an EMBL/GenBank/DDBJ whole genome shotgun (WGS) entry which is preliminary data.</text>
</comment>
<protein>
    <submittedName>
        <fullName evidence="7">Sarcosine oxidase</fullName>
    </submittedName>
</protein>
<dbReference type="Proteomes" id="UP000235703">
    <property type="component" value="Unassembled WGS sequence"/>
</dbReference>
<dbReference type="PANTHER" id="PTHR10961:SF7">
    <property type="entry name" value="FAD DEPENDENT OXIDOREDUCTASE DOMAIN-CONTAINING PROTEIN"/>
    <property type="match status" value="1"/>
</dbReference>
<dbReference type="OrthoDB" id="9801699at2"/>
<sequence length="418" mass="44396">MRMRSQKMGHRPAASAAGPHRDWPPARRPHVDSAEYVVIGAGLVGASIARSLAKRGREVIVVDEHEPAVPRGSSHGSARILRITYPETFYTDMALRARRLFDELAAETGHQLITATGTLDHGDVRQPERLAEVLADLGVDYELLTAEAAMERWPQFRFDGPVLFHRDAGVIDAGTAVTASLESALAHGAQLRTQWQVDNGSRARGGPPPGANLTLTSATGEQLGARHVIVAAGGGLPGLCSGLPVCDRAQSALNRVTVRQEQVYHFPIAAGMPTDWPTFIHKDAAMQAYGLPGGRDGAYTDTSGTARLGIKLAEFNGGQVIGDAEEQTGRLDEAGQARMIDFVSDRIPGLVAEPYAGATCLFTSTPDQDFIIDTAEDITIVSACSGHGAKLAPATGEAVAAALAERTALPERFAFVRD</sequence>
<dbReference type="SUPFAM" id="SSF51905">
    <property type="entry name" value="FAD/NAD(P)-binding domain"/>
    <property type="match status" value="1"/>
</dbReference>
<dbReference type="AlphaFoldDB" id="A0A2N6PEQ6"/>
<gene>
    <name evidence="7" type="ORF">CJ198_12720</name>
</gene>
<feature type="compositionally biased region" description="Basic residues" evidence="5">
    <location>
        <begin position="1"/>
        <end position="10"/>
    </location>
</feature>